<evidence type="ECO:0000256" key="2">
    <source>
        <dbReference type="ARBA" id="ARBA00022737"/>
    </source>
</evidence>
<feature type="zinc finger region" description="C3H1-type" evidence="5">
    <location>
        <begin position="556"/>
        <end position="578"/>
    </location>
</feature>
<feature type="zinc finger region" description="C3H1-type" evidence="5">
    <location>
        <begin position="526"/>
        <end position="553"/>
    </location>
</feature>
<feature type="domain" description="C3H1-type" evidence="7">
    <location>
        <begin position="556"/>
        <end position="578"/>
    </location>
</feature>
<evidence type="ECO:0000256" key="4">
    <source>
        <dbReference type="ARBA" id="ARBA00022833"/>
    </source>
</evidence>
<feature type="compositionally biased region" description="Low complexity" evidence="6">
    <location>
        <begin position="441"/>
        <end position="453"/>
    </location>
</feature>
<feature type="region of interest" description="Disordered" evidence="6">
    <location>
        <begin position="265"/>
        <end position="350"/>
    </location>
</feature>
<dbReference type="Pfam" id="PF14608">
    <property type="entry name" value="zf-CCCH_2"/>
    <property type="match status" value="3"/>
</dbReference>
<dbReference type="PROSITE" id="PS50103">
    <property type="entry name" value="ZF_C3H1"/>
    <property type="match status" value="5"/>
</dbReference>
<dbReference type="VEuPathDB" id="FungiDB:HMPREF1544_01289"/>
<feature type="region of interest" description="Disordered" evidence="6">
    <location>
        <begin position="1"/>
        <end position="24"/>
    </location>
</feature>
<feature type="compositionally biased region" description="Polar residues" evidence="6">
    <location>
        <begin position="50"/>
        <end position="60"/>
    </location>
</feature>
<feature type="region of interest" description="Disordered" evidence="6">
    <location>
        <begin position="466"/>
        <end position="487"/>
    </location>
</feature>
<evidence type="ECO:0000313" key="9">
    <source>
        <dbReference type="Proteomes" id="UP000014254"/>
    </source>
</evidence>
<dbReference type="EMBL" id="KE123905">
    <property type="protein sequence ID" value="EPB91781.1"/>
    <property type="molecule type" value="Genomic_DNA"/>
</dbReference>
<feature type="compositionally biased region" description="Basic and acidic residues" evidence="6">
    <location>
        <begin position="66"/>
        <end position="76"/>
    </location>
</feature>
<keyword evidence="2" id="KW-0677">Repeat</keyword>
<dbReference type="InterPro" id="IPR045124">
    <property type="entry name" value="Su(sable)-like"/>
</dbReference>
<dbReference type="AlphaFoldDB" id="S2JN59"/>
<gene>
    <name evidence="8" type="ORF">HMPREF1544_01289</name>
</gene>
<keyword evidence="9" id="KW-1185">Reference proteome</keyword>
<keyword evidence="1 5" id="KW-0479">Metal-binding</keyword>
<dbReference type="Proteomes" id="UP000014254">
    <property type="component" value="Unassembled WGS sequence"/>
</dbReference>
<feature type="region of interest" description="Disordered" evidence="6">
    <location>
        <begin position="364"/>
        <end position="453"/>
    </location>
</feature>
<feature type="zinc finger region" description="C3H1-type" evidence="5">
    <location>
        <begin position="491"/>
        <end position="518"/>
    </location>
</feature>
<dbReference type="InterPro" id="IPR041367">
    <property type="entry name" value="Znf-CCCH_4"/>
</dbReference>
<keyword evidence="4 5" id="KW-0862">Zinc</keyword>
<dbReference type="Gene3D" id="4.10.1000.10">
    <property type="entry name" value="Zinc finger, CCCH-type"/>
    <property type="match status" value="3"/>
</dbReference>
<keyword evidence="3 5" id="KW-0863">Zinc-finger</keyword>
<name>S2JN59_MUCC1</name>
<accession>S2JN59</accession>
<feature type="compositionally biased region" description="Basic and acidic residues" evidence="6">
    <location>
        <begin position="157"/>
        <end position="172"/>
    </location>
</feature>
<feature type="compositionally biased region" description="Basic residues" evidence="6">
    <location>
        <begin position="379"/>
        <end position="392"/>
    </location>
</feature>
<feature type="domain" description="C3H1-type" evidence="7">
    <location>
        <begin position="526"/>
        <end position="553"/>
    </location>
</feature>
<protein>
    <recommendedName>
        <fullName evidence="7">C3H1-type domain-containing protein</fullName>
    </recommendedName>
</protein>
<evidence type="ECO:0000259" key="7">
    <source>
        <dbReference type="PROSITE" id="PS50103"/>
    </source>
</evidence>
<feature type="zinc finger region" description="C3H1-type" evidence="5">
    <location>
        <begin position="587"/>
        <end position="615"/>
    </location>
</feature>
<dbReference type="SUPFAM" id="SSF90229">
    <property type="entry name" value="CCCH zinc finger"/>
    <property type="match status" value="4"/>
</dbReference>
<evidence type="ECO:0000256" key="3">
    <source>
        <dbReference type="ARBA" id="ARBA00022771"/>
    </source>
</evidence>
<feature type="compositionally biased region" description="Polar residues" evidence="6">
    <location>
        <begin position="104"/>
        <end position="113"/>
    </location>
</feature>
<feature type="compositionally biased region" description="Low complexity" evidence="6">
    <location>
        <begin position="114"/>
        <end position="143"/>
    </location>
</feature>
<evidence type="ECO:0000256" key="1">
    <source>
        <dbReference type="ARBA" id="ARBA00022723"/>
    </source>
</evidence>
<dbReference type="Pfam" id="PF18044">
    <property type="entry name" value="zf-CCCH_4"/>
    <property type="match status" value="1"/>
</dbReference>
<feature type="compositionally biased region" description="Basic residues" evidence="6">
    <location>
        <begin position="312"/>
        <end position="329"/>
    </location>
</feature>
<evidence type="ECO:0000256" key="6">
    <source>
        <dbReference type="SAM" id="MobiDB-lite"/>
    </source>
</evidence>
<feature type="zinc finger region" description="C3H1-type" evidence="5">
    <location>
        <begin position="629"/>
        <end position="652"/>
    </location>
</feature>
<dbReference type="InParanoid" id="S2JN59"/>
<feature type="compositionally biased region" description="Polar residues" evidence="6">
    <location>
        <begin position="412"/>
        <end position="440"/>
    </location>
</feature>
<feature type="domain" description="C3H1-type" evidence="7">
    <location>
        <begin position="587"/>
        <end position="615"/>
    </location>
</feature>
<dbReference type="GO" id="GO:0045892">
    <property type="term" value="P:negative regulation of DNA-templated transcription"/>
    <property type="evidence" value="ECO:0007669"/>
    <property type="project" value="InterPro"/>
</dbReference>
<feature type="domain" description="C3H1-type" evidence="7">
    <location>
        <begin position="491"/>
        <end position="518"/>
    </location>
</feature>
<feature type="domain" description="C3H1-type" evidence="7">
    <location>
        <begin position="629"/>
        <end position="652"/>
    </location>
</feature>
<dbReference type="SMART" id="SM00356">
    <property type="entry name" value="ZnF_C3H1"/>
    <property type="match status" value="5"/>
</dbReference>
<evidence type="ECO:0000313" key="8">
    <source>
        <dbReference type="EMBL" id="EPB91781.1"/>
    </source>
</evidence>
<dbReference type="PANTHER" id="PTHR13119:SF12">
    <property type="entry name" value="PROTEIN SUPPRESSOR OF SABLE"/>
    <property type="match status" value="1"/>
</dbReference>
<feature type="compositionally biased region" description="Basic and acidic residues" evidence="6">
    <location>
        <begin position="364"/>
        <end position="377"/>
    </location>
</feature>
<dbReference type="eggNOG" id="KOG1040">
    <property type="taxonomic scope" value="Eukaryota"/>
</dbReference>
<dbReference type="InterPro" id="IPR000571">
    <property type="entry name" value="Znf_CCCH"/>
</dbReference>
<feature type="compositionally biased region" description="Polar residues" evidence="6">
    <location>
        <begin position="193"/>
        <end position="245"/>
    </location>
</feature>
<dbReference type="GO" id="GO:0003723">
    <property type="term" value="F:RNA binding"/>
    <property type="evidence" value="ECO:0007669"/>
    <property type="project" value="InterPro"/>
</dbReference>
<dbReference type="GO" id="GO:0005634">
    <property type="term" value="C:nucleus"/>
    <property type="evidence" value="ECO:0007669"/>
    <property type="project" value="TreeGrafter"/>
</dbReference>
<feature type="region of interest" description="Disordered" evidence="6">
    <location>
        <begin position="47"/>
        <end position="175"/>
    </location>
</feature>
<organism evidence="8 9">
    <name type="scientific">Mucor circinelloides f. circinelloides (strain 1006PhL)</name>
    <name type="common">Mucormycosis agent</name>
    <name type="synonym">Calyptromyces circinelloides</name>
    <dbReference type="NCBI Taxonomy" id="1220926"/>
    <lineage>
        <taxon>Eukaryota</taxon>
        <taxon>Fungi</taxon>
        <taxon>Fungi incertae sedis</taxon>
        <taxon>Mucoromycota</taxon>
        <taxon>Mucoromycotina</taxon>
        <taxon>Mucoromycetes</taxon>
        <taxon>Mucorales</taxon>
        <taxon>Mucorineae</taxon>
        <taxon>Mucoraceae</taxon>
        <taxon>Mucor</taxon>
    </lineage>
</organism>
<evidence type="ECO:0000256" key="5">
    <source>
        <dbReference type="PROSITE-ProRule" id="PRU00723"/>
    </source>
</evidence>
<dbReference type="InterPro" id="IPR036855">
    <property type="entry name" value="Znf_CCCH_sf"/>
</dbReference>
<dbReference type="GO" id="GO:0008270">
    <property type="term" value="F:zinc ion binding"/>
    <property type="evidence" value="ECO:0007669"/>
    <property type="project" value="UniProtKB-KW"/>
</dbReference>
<dbReference type="STRING" id="1220926.S2JN59"/>
<reference evidence="9" key="1">
    <citation type="submission" date="2013-05" db="EMBL/GenBank/DDBJ databases">
        <title>The Genome sequence of Mucor circinelloides f. circinelloides 1006PhL.</title>
        <authorList>
            <consortium name="The Broad Institute Genomics Platform"/>
            <person name="Cuomo C."/>
            <person name="Earl A."/>
            <person name="Findley K."/>
            <person name="Lee S.C."/>
            <person name="Walker B."/>
            <person name="Young S."/>
            <person name="Zeng Q."/>
            <person name="Gargeya S."/>
            <person name="Fitzgerald M."/>
            <person name="Haas B."/>
            <person name="Abouelleil A."/>
            <person name="Allen A.W."/>
            <person name="Alvarado L."/>
            <person name="Arachchi H.M."/>
            <person name="Berlin A.M."/>
            <person name="Chapman S.B."/>
            <person name="Gainer-Dewar J."/>
            <person name="Goldberg J."/>
            <person name="Griggs A."/>
            <person name="Gujja S."/>
            <person name="Hansen M."/>
            <person name="Howarth C."/>
            <person name="Imamovic A."/>
            <person name="Ireland A."/>
            <person name="Larimer J."/>
            <person name="McCowan C."/>
            <person name="Murphy C."/>
            <person name="Pearson M."/>
            <person name="Poon T.W."/>
            <person name="Priest M."/>
            <person name="Roberts A."/>
            <person name="Saif S."/>
            <person name="Shea T."/>
            <person name="Sisk P."/>
            <person name="Sykes S."/>
            <person name="Wortman J."/>
            <person name="Nusbaum C."/>
            <person name="Birren B."/>
        </authorList>
    </citation>
    <scope>NUCLEOTIDE SEQUENCE [LARGE SCALE GENOMIC DNA]</scope>
    <source>
        <strain evidence="9">1006PhL</strain>
    </source>
</reference>
<dbReference type="PANTHER" id="PTHR13119">
    <property type="entry name" value="ZINC FINGER CCCH DOMAIN-CONTAINING PROTEI"/>
    <property type="match status" value="1"/>
</dbReference>
<sequence>MSFDKPTSVRQFLMNVPPPSKSVQDDHILDEMNKLYRQNLVQKAPVLAPTQAQPKPTTAQIILRNSLKESEKRKLGSENGPLSEIDPASDRLVAPVKKFKKPSCRTNTTSPVRLSSASAPASLPSSASPSSASSSTPTISAAPNEPGKVSQILTEGLTRRGSEPKKSPEKCKITPIDDILDSIFQSAEKIKAPSQSVTPPLVNNNSSKPASPPTNDSQTPKLNSPSTSISVSPNKQSVLPNNLNSANAIQAARSVAPWATTNQQPIHPQASMAPTSPALSPFPSPPLSAQQRDKSPVVPSSSSIAQSLHPRDKPKKISKNQQKKLRQAAKKAANAAKEHADNHSYNPNSIEDADFDTLLQLHEKSASAKSSDPENTKQGKNKNKKNKKKKNKALNSQVDLNQNQNNKDQAAKTGSTLPKQPGTSQKHDISQPSNQQQTAASIPNKNDNSNSNNLSIENIARQIIGAPKPIKRPNENSANQQNKRQKTKKEFVPLVTCRFFANGHCSNGDACTFKHDKDAVTAQPNPKKKIVCEFFKTGSCCKFDACPFSHDLKLEPCRFFHLNNNCKEANCPYSHDPLDADMLAKLRKLTGPCRYYHFKGVCNQGDLCPFSHDEVDKAELEKVEATIHLCTFYHLEGACAKGDNCFYLHQEATAEQIAELKAKHKK</sequence>
<feature type="region of interest" description="Disordered" evidence="6">
    <location>
        <begin position="190"/>
        <end position="245"/>
    </location>
</feature>
<proteinExistence type="predicted"/>
<dbReference type="OrthoDB" id="411372at2759"/>